<dbReference type="RefSeq" id="XP_040626590.1">
    <property type="nucleotide sequence ID" value="XM_040776552.1"/>
</dbReference>
<dbReference type="SUPFAM" id="SSF53474">
    <property type="entry name" value="alpha/beta-Hydrolases"/>
    <property type="match status" value="1"/>
</dbReference>
<dbReference type="EC" id="3.1.1.-" evidence="3"/>
<dbReference type="InterPro" id="IPR019826">
    <property type="entry name" value="Carboxylesterase_B_AS"/>
</dbReference>
<dbReference type="EMBL" id="JH795869">
    <property type="protein sequence ID" value="EJT99692.1"/>
    <property type="molecule type" value="Genomic_DNA"/>
</dbReference>
<dbReference type="HOGENOM" id="CLU_006586_8_1_1"/>
<evidence type="ECO:0000256" key="3">
    <source>
        <dbReference type="RuleBase" id="RU361235"/>
    </source>
</evidence>
<dbReference type="PANTHER" id="PTHR43142">
    <property type="entry name" value="CARBOXYLIC ESTER HYDROLASE"/>
    <property type="match status" value="1"/>
</dbReference>
<dbReference type="GO" id="GO:0016787">
    <property type="term" value="F:hydrolase activity"/>
    <property type="evidence" value="ECO:0007669"/>
    <property type="project" value="UniProtKB-KW"/>
</dbReference>
<gene>
    <name evidence="5" type="ORF">DACRYDRAFT_82141</name>
</gene>
<evidence type="ECO:0000313" key="5">
    <source>
        <dbReference type="EMBL" id="EJT99692.1"/>
    </source>
</evidence>
<dbReference type="ESTHER" id="dacsp-m5g7g1">
    <property type="family name" value="Fungal_carboxylesterase_lipase"/>
</dbReference>
<reference evidence="5 6" key="1">
    <citation type="journal article" date="2012" name="Science">
        <title>The Paleozoic origin of enzymatic lignin decomposition reconstructed from 31 fungal genomes.</title>
        <authorList>
            <person name="Floudas D."/>
            <person name="Binder M."/>
            <person name="Riley R."/>
            <person name="Barry K."/>
            <person name="Blanchette R.A."/>
            <person name="Henrissat B."/>
            <person name="Martinez A.T."/>
            <person name="Otillar R."/>
            <person name="Spatafora J.W."/>
            <person name="Yadav J.S."/>
            <person name="Aerts A."/>
            <person name="Benoit I."/>
            <person name="Boyd A."/>
            <person name="Carlson A."/>
            <person name="Copeland A."/>
            <person name="Coutinho P.M."/>
            <person name="de Vries R.P."/>
            <person name="Ferreira P."/>
            <person name="Findley K."/>
            <person name="Foster B."/>
            <person name="Gaskell J."/>
            <person name="Glotzer D."/>
            <person name="Gorecki P."/>
            <person name="Heitman J."/>
            <person name="Hesse C."/>
            <person name="Hori C."/>
            <person name="Igarashi K."/>
            <person name="Jurgens J.A."/>
            <person name="Kallen N."/>
            <person name="Kersten P."/>
            <person name="Kohler A."/>
            <person name="Kuees U."/>
            <person name="Kumar T.K.A."/>
            <person name="Kuo A."/>
            <person name="LaButti K."/>
            <person name="Larrondo L.F."/>
            <person name="Lindquist E."/>
            <person name="Ling A."/>
            <person name="Lombard V."/>
            <person name="Lucas S."/>
            <person name="Lundell T."/>
            <person name="Martin R."/>
            <person name="McLaughlin D.J."/>
            <person name="Morgenstern I."/>
            <person name="Morin E."/>
            <person name="Murat C."/>
            <person name="Nagy L.G."/>
            <person name="Nolan M."/>
            <person name="Ohm R.A."/>
            <person name="Patyshakuliyeva A."/>
            <person name="Rokas A."/>
            <person name="Ruiz-Duenas F.J."/>
            <person name="Sabat G."/>
            <person name="Salamov A."/>
            <person name="Samejima M."/>
            <person name="Schmutz J."/>
            <person name="Slot J.C."/>
            <person name="St John F."/>
            <person name="Stenlid J."/>
            <person name="Sun H."/>
            <person name="Sun S."/>
            <person name="Syed K."/>
            <person name="Tsang A."/>
            <person name="Wiebenga A."/>
            <person name="Young D."/>
            <person name="Pisabarro A."/>
            <person name="Eastwood D.C."/>
            <person name="Martin F."/>
            <person name="Cullen D."/>
            <person name="Grigoriev I.V."/>
            <person name="Hibbett D.S."/>
        </authorList>
    </citation>
    <scope>NUCLEOTIDE SEQUENCE [LARGE SCALE GENOMIC DNA]</scope>
    <source>
        <strain evidence="5 6">DJM-731 SS1</strain>
    </source>
</reference>
<dbReference type="OMA" id="ATESCQK"/>
<dbReference type="PANTHER" id="PTHR43142:SF3">
    <property type="entry name" value="PUTATIVE (AFU_ORTHOLOGUE AFUA_3G09070)-RELATED"/>
    <property type="match status" value="1"/>
</dbReference>
<evidence type="ECO:0000256" key="2">
    <source>
        <dbReference type="ARBA" id="ARBA00022801"/>
    </source>
</evidence>
<dbReference type="AlphaFoldDB" id="M5G7G1"/>
<evidence type="ECO:0000256" key="1">
    <source>
        <dbReference type="ARBA" id="ARBA00005964"/>
    </source>
</evidence>
<accession>M5G7G1</accession>
<comment type="similarity">
    <text evidence="1 3">Belongs to the type-B carboxylesterase/lipase family.</text>
</comment>
<evidence type="ECO:0000313" key="6">
    <source>
        <dbReference type="Proteomes" id="UP000030653"/>
    </source>
</evidence>
<dbReference type="InterPro" id="IPR029058">
    <property type="entry name" value="AB_hydrolase_fold"/>
</dbReference>
<dbReference type="InterPro" id="IPR002018">
    <property type="entry name" value="CarbesteraseB"/>
</dbReference>
<dbReference type="STRING" id="1858805.M5G7G1"/>
<sequence>MEDFSAALGYLEYSAEAKPFEKFWIREDDGVCYTISADGAIVPTSCYSSYRALCSQSAEYYATPSSANEITVHSKELTVTGYRNQLSFRFLGIPYANQPERFTYSTLYTGSPTLNATKYGSACLQTGRGSEDCLYLNIWTPYLPLSSNPSTSALKPVHVYIHGGAYTSGAGSDYDGGVQVSRGDIVVVTINYRLTTLGFLALGDGTTNGNFGLADMVTALDWVQNYITAFGGDPARVTITGGSAGAGAVRALMESPMAIGKFAAAAPQSNLDGMLYASTYSVYYTIPQEVAVAADPILAATGCNTTENDPAATLACLRAYNATELVYMSNVARYVVVDGTYITSTELPVNGSGPVADVHLMMGSMSDDGNSFIAYLKTTDLSQAITSQITCTTLIIDSGLFPQPNSGNTTLDVFNVTARISTDIQFRCLDQATVVALSKHDLMKSIWVYQFNRGYNGYDPNGLCYAPAATGYPYGNPELPHFNCHSGDLAWVFGYVGQPGNPFRDENDYIFQQTIVDQWTSFFRTYNPNPASAYLTARNYTTTAQQLSQNGQWQALTDYQSPTLHILAQPSYPSAFLEQPQCNFFNYPLSYYG</sequence>
<dbReference type="GeneID" id="63691614"/>
<name>M5G7G1_DACPD</name>
<keyword evidence="6" id="KW-1185">Reference proteome</keyword>
<dbReference type="Pfam" id="PF00135">
    <property type="entry name" value="COesterase"/>
    <property type="match status" value="1"/>
</dbReference>
<evidence type="ECO:0000259" key="4">
    <source>
        <dbReference type="Pfam" id="PF00135"/>
    </source>
</evidence>
<dbReference type="InterPro" id="IPR019819">
    <property type="entry name" value="Carboxylesterase_B_CS"/>
</dbReference>
<dbReference type="Gene3D" id="3.40.50.1820">
    <property type="entry name" value="alpha/beta hydrolase"/>
    <property type="match status" value="1"/>
</dbReference>
<keyword evidence="2 3" id="KW-0378">Hydrolase</keyword>
<dbReference type="PROSITE" id="PS00941">
    <property type="entry name" value="CARBOXYLESTERASE_B_2"/>
    <property type="match status" value="1"/>
</dbReference>
<protein>
    <recommendedName>
        <fullName evidence="3">Carboxylic ester hydrolase</fullName>
        <ecNumber evidence="3">3.1.1.-</ecNumber>
    </recommendedName>
</protein>
<feature type="domain" description="Carboxylesterase type B" evidence="4">
    <location>
        <begin position="89"/>
        <end position="584"/>
    </location>
</feature>
<dbReference type="Proteomes" id="UP000030653">
    <property type="component" value="Unassembled WGS sequence"/>
</dbReference>
<proteinExistence type="inferred from homology"/>
<dbReference type="OrthoDB" id="408631at2759"/>
<dbReference type="PROSITE" id="PS00122">
    <property type="entry name" value="CARBOXYLESTERASE_B_1"/>
    <property type="match status" value="1"/>
</dbReference>
<organism evidence="5 6">
    <name type="scientific">Dacryopinax primogenitus (strain DJM 731)</name>
    <name type="common">Brown rot fungus</name>
    <dbReference type="NCBI Taxonomy" id="1858805"/>
    <lineage>
        <taxon>Eukaryota</taxon>
        <taxon>Fungi</taxon>
        <taxon>Dikarya</taxon>
        <taxon>Basidiomycota</taxon>
        <taxon>Agaricomycotina</taxon>
        <taxon>Dacrymycetes</taxon>
        <taxon>Dacrymycetales</taxon>
        <taxon>Dacrymycetaceae</taxon>
        <taxon>Dacryopinax</taxon>
    </lineage>
</organism>